<reference evidence="1 2" key="1">
    <citation type="submission" date="2018-11" db="EMBL/GenBank/DDBJ databases">
        <title>Sequencing the genomes of 1000 actinobacteria strains.</title>
        <authorList>
            <person name="Klenk H.-P."/>
        </authorList>
    </citation>
    <scope>NUCLEOTIDE SEQUENCE [LARGE SCALE GENOMIC DNA]</scope>
    <source>
        <strain evidence="1 2">DSM 14012</strain>
    </source>
</reference>
<accession>A0A3N2C0T4</accession>
<gene>
    <name evidence="1" type="ORF">EDD42_1170</name>
</gene>
<evidence type="ECO:0000313" key="2">
    <source>
        <dbReference type="Proteomes" id="UP000266915"/>
    </source>
</evidence>
<proteinExistence type="predicted"/>
<comment type="caution">
    <text evidence="1">The sequence shown here is derived from an EMBL/GenBank/DDBJ whole genome shotgun (WGS) entry which is preliminary data.</text>
</comment>
<evidence type="ECO:0000313" key="1">
    <source>
        <dbReference type="EMBL" id="ROR81118.1"/>
    </source>
</evidence>
<sequence>MNAEQEDHARTALTTAGIIGDKQDTAVSNLAAMTEGWAPAKEDHPLHT</sequence>
<organism evidence="1 2">
    <name type="scientific">Plantibacter flavus</name>
    <dbReference type="NCBI Taxonomy" id="150123"/>
    <lineage>
        <taxon>Bacteria</taxon>
        <taxon>Bacillati</taxon>
        <taxon>Actinomycetota</taxon>
        <taxon>Actinomycetes</taxon>
        <taxon>Micrococcales</taxon>
        <taxon>Microbacteriaceae</taxon>
        <taxon>Plantibacter</taxon>
    </lineage>
</organism>
<protein>
    <submittedName>
        <fullName evidence="1">Uncharacterized protein</fullName>
    </submittedName>
</protein>
<dbReference type="AlphaFoldDB" id="A0A3N2C0T4"/>
<dbReference type="Proteomes" id="UP000266915">
    <property type="component" value="Unassembled WGS sequence"/>
</dbReference>
<dbReference type="EMBL" id="RKHL01000001">
    <property type="protein sequence ID" value="ROR81118.1"/>
    <property type="molecule type" value="Genomic_DNA"/>
</dbReference>
<keyword evidence="2" id="KW-1185">Reference proteome</keyword>
<name>A0A3N2C0T4_9MICO</name>